<evidence type="ECO:0000313" key="1">
    <source>
        <dbReference type="EMBL" id="KFB45251.1"/>
    </source>
</evidence>
<evidence type="ECO:0000313" key="3">
    <source>
        <dbReference type="Proteomes" id="UP000030765"/>
    </source>
</evidence>
<dbReference type="Proteomes" id="UP000030765">
    <property type="component" value="Unassembled WGS sequence"/>
</dbReference>
<dbReference type="AlphaFoldDB" id="A0A084W4V7"/>
<accession>A0A084W4V7</accession>
<name>A0A084W4V7_ANOSI</name>
<dbReference type="EMBL" id="ATLV01020384">
    <property type="status" value="NOT_ANNOTATED_CDS"/>
    <property type="molecule type" value="Genomic_DNA"/>
</dbReference>
<sequence>MNLKRCQKEPAEDDEDITFNFGFMNREKHVPDEVPDEDGVIYWETTQVFYCWSRKKEEVLGWKPTLPDIAEEEARPFSNAF</sequence>
<reference evidence="1 3" key="1">
    <citation type="journal article" date="2014" name="BMC Genomics">
        <title>Genome sequence of Anopheles sinensis provides insight into genetics basis of mosquito competence for malaria parasites.</title>
        <authorList>
            <person name="Zhou D."/>
            <person name="Zhang D."/>
            <person name="Ding G."/>
            <person name="Shi L."/>
            <person name="Hou Q."/>
            <person name="Ye Y."/>
            <person name="Xu Y."/>
            <person name="Zhou H."/>
            <person name="Xiong C."/>
            <person name="Li S."/>
            <person name="Yu J."/>
            <person name="Hong S."/>
            <person name="Yu X."/>
            <person name="Zou P."/>
            <person name="Chen C."/>
            <person name="Chang X."/>
            <person name="Wang W."/>
            <person name="Lv Y."/>
            <person name="Sun Y."/>
            <person name="Ma L."/>
            <person name="Shen B."/>
            <person name="Zhu C."/>
        </authorList>
    </citation>
    <scope>NUCLEOTIDE SEQUENCE [LARGE SCALE GENOMIC DNA]</scope>
</reference>
<proteinExistence type="predicted"/>
<reference evidence="2" key="2">
    <citation type="submission" date="2020-05" db="UniProtKB">
        <authorList>
            <consortium name="EnsemblMetazoa"/>
        </authorList>
    </citation>
    <scope>IDENTIFICATION</scope>
</reference>
<gene>
    <name evidence="1" type="ORF">ZHAS_00013089</name>
</gene>
<dbReference type="EMBL" id="KE525299">
    <property type="protein sequence ID" value="KFB45251.1"/>
    <property type="molecule type" value="Genomic_DNA"/>
</dbReference>
<evidence type="ECO:0000313" key="2">
    <source>
        <dbReference type="EnsemblMetazoa" id="ASIC013089-PA"/>
    </source>
</evidence>
<organism evidence="1">
    <name type="scientific">Anopheles sinensis</name>
    <name type="common">Mosquito</name>
    <dbReference type="NCBI Taxonomy" id="74873"/>
    <lineage>
        <taxon>Eukaryota</taxon>
        <taxon>Metazoa</taxon>
        <taxon>Ecdysozoa</taxon>
        <taxon>Arthropoda</taxon>
        <taxon>Hexapoda</taxon>
        <taxon>Insecta</taxon>
        <taxon>Pterygota</taxon>
        <taxon>Neoptera</taxon>
        <taxon>Endopterygota</taxon>
        <taxon>Diptera</taxon>
        <taxon>Nematocera</taxon>
        <taxon>Culicoidea</taxon>
        <taxon>Culicidae</taxon>
        <taxon>Anophelinae</taxon>
        <taxon>Anopheles</taxon>
    </lineage>
</organism>
<keyword evidence="3" id="KW-1185">Reference proteome</keyword>
<dbReference type="VEuPathDB" id="VectorBase:ASIC013089"/>
<protein>
    <submittedName>
        <fullName evidence="1 2">Uncharacterized protein</fullName>
    </submittedName>
</protein>
<dbReference type="EnsemblMetazoa" id="ASIC013089-RA">
    <property type="protein sequence ID" value="ASIC013089-PA"/>
    <property type="gene ID" value="ASIC013089"/>
</dbReference>